<dbReference type="RefSeq" id="WP_256303832.1">
    <property type="nucleotide sequence ID" value="NZ_JANFYS010000013.1"/>
</dbReference>
<sequence length="72" mass="8558">MEMVTIEVSLPKEIYDKVSEILAKEGLTLEDALNLFFQETIRLGRIPFEYTEDDLEEVRRWEKMMNDDLCDV</sequence>
<name>A0AAW5JKH3_9FIRM</name>
<evidence type="ECO:0000313" key="2">
    <source>
        <dbReference type="Proteomes" id="UP001204562"/>
    </source>
</evidence>
<dbReference type="Proteomes" id="UP001204562">
    <property type="component" value="Unassembled WGS sequence"/>
</dbReference>
<dbReference type="AlphaFoldDB" id="A0AAW5JKH3"/>
<protein>
    <submittedName>
        <fullName evidence="1">Type II toxin-antitoxin system RelB/DinJ family antitoxin</fullName>
    </submittedName>
</protein>
<accession>A0AAW5JKH3</accession>
<gene>
    <name evidence="1" type="ORF">NE579_07680</name>
</gene>
<evidence type="ECO:0000313" key="1">
    <source>
        <dbReference type="EMBL" id="MCQ4770342.1"/>
    </source>
</evidence>
<dbReference type="InterPro" id="IPR013321">
    <property type="entry name" value="Arc_rbn_hlx_hlx"/>
</dbReference>
<comment type="caution">
    <text evidence="1">The sequence shown here is derived from an EMBL/GenBank/DDBJ whole genome shotgun (WGS) entry which is preliminary data.</text>
</comment>
<dbReference type="Pfam" id="PF04221">
    <property type="entry name" value="RelB"/>
    <property type="match status" value="1"/>
</dbReference>
<dbReference type="EMBL" id="JANFYS010000013">
    <property type="protein sequence ID" value="MCQ4770342.1"/>
    <property type="molecule type" value="Genomic_DNA"/>
</dbReference>
<organism evidence="1 2">
    <name type="scientific">Intestinimonas massiliensis</name>
    <name type="common">ex Afouda et al. 2020</name>
    <dbReference type="NCBI Taxonomy" id="1673721"/>
    <lineage>
        <taxon>Bacteria</taxon>
        <taxon>Bacillati</taxon>
        <taxon>Bacillota</taxon>
        <taxon>Clostridia</taxon>
        <taxon>Eubacteriales</taxon>
        <taxon>Intestinimonas</taxon>
    </lineage>
</organism>
<reference evidence="1" key="1">
    <citation type="submission" date="2022-06" db="EMBL/GenBank/DDBJ databases">
        <title>Isolation of gut microbiota from human fecal samples.</title>
        <authorList>
            <person name="Pamer E.G."/>
            <person name="Barat B."/>
            <person name="Waligurski E."/>
            <person name="Medina S."/>
            <person name="Paddock L."/>
            <person name="Mostad J."/>
        </authorList>
    </citation>
    <scope>NUCLEOTIDE SEQUENCE</scope>
    <source>
        <strain evidence="1">DFI.9.91</strain>
    </source>
</reference>
<dbReference type="Gene3D" id="1.10.1220.10">
    <property type="entry name" value="Met repressor-like"/>
    <property type="match status" value="1"/>
</dbReference>
<dbReference type="GO" id="GO:0006355">
    <property type="term" value="P:regulation of DNA-templated transcription"/>
    <property type="evidence" value="ECO:0007669"/>
    <property type="project" value="InterPro"/>
</dbReference>
<proteinExistence type="predicted"/>
<dbReference type="InterPro" id="IPR007337">
    <property type="entry name" value="RelB/DinJ"/>
</dbReference>